<dbReference type="InterPro" id="IPR052612">
    <property type="entry name" value="ANP_Clearance_Receptor"/>
</dbReference>
<dbReference type="InterPro" id="IPR028082">
    <property type="entry name" value="Peripla_BP_I"/>
</dbReference>
<dbReference type="GO" id="GO:0017046">
    <property type="term" value="F:peptide hormone binding"/>
    <property type="evidence" value="ECO:0007669"/>
    <property type="project" value="TreeGrafter"/>
</dbReference>
<keyword evidence="2" id="KW-0812">Transmembrane</keyword>
<keyword evidence="3" id="KW-1133">Transmembrane helix</keyword>
<gene>
    <name evidence="7" type="ORF">CUNI_LOCUS5010</name>
</gene>
<accession>A0A8S3YV43</accession>
<evidence type="ECO:0000256" key="4">
    <source>
        <dbReference type="ARBA" id="ARBA00023136"/>
    </source>
</evidence>
<feature type="signal peptide" evidence="5">
    <location>
        <begin position="1"/>
        <end position="31"/>
    </location>
</feature>
<dbReference type="PANTHER" id="PTHR44755">
    <property type="entry name" value="NATRIURETIC PEPTIDE RECEPTOR 3-RELATED"/>
    <property type="match status" value="1"/>
</dbReference>
<dbReference type="OrthoDB" id="1890790at2759"/>
<dbReference type="Pfam" id="PF01094">
    <property type="entry name" value="ANF_receptor"/>
    <property type="match status" value="1"/>
</dbReference>
<dbReference type="EMBL" id="CAJHNH020000715">
    <property type="protein sequence ID" value="CAG5119452.1"/>
    <property type="molecule type" value="Genomic_DNA"/>
</dbReference>
<comment type="subcellular location">
    <subcellularLocation>
        <location evidence="1">Membrane</location>
    </subcellularLocation>
</comment>
<protein>
    <recommendedName>
        <fullName evidence="6">Receptor ligand binding region domain-containing protein</fullName>
    </recommendedName>
</protein>
<comment type="caution">
    <text evidence="7">The sequence shown here is derived from an EMBL/GenBank/DDBJ whole genome shotgun (WGS) entry which is preliminary data.</text>
</comment>
<evidence type="ECO:0000256" key="5">
    <source>
        <dbReference type="SAM" id="SignalP"/>
    </source>
</evidence>
<keyword evidence="5" id="KW-0732">Signal</keyword>
<feature type="domain" description="Receptor ligand binding region" evidence="6">
    <location>
        <begin position="86"/>
        <end position="212"/>
    </location>
</feature>
<sequence length="254" mass="27985">MSQLLDCCHESISSSSLFILLISVVGALSQALTNPPGNSTESPHIMNHTKAVANIGVILPFNDRYSFSMRKLVPTIGLSQKYLEERSITHGISFNFYYGDSKCSDKDGPLAAFDFYYDKNVNCFIGPVCDFSLSAVSSYASHWSLPVLSPGGLSHKFGVDKLQDYSTLTRVGVTLETFALSFVGIMKQFKWTKMKVLYEVDKGEIQFCYALNSALIYTQSKTDIKGSNFMLKDPTGLGESEEALKKVATKLSGK</sequence>
<evidence type="ECO:0000313" key="7">
    <source>
        <dbReference type="EMBL" id="CAG5119452.1"/>
    </source>
</evidence>
<feature type="chain" id="PRO_5035876702" description="Receptor ligand binding region domain-containing protein" evidence="5">
    <location>
        <begin position="32"/>
        <end position="254"/>
    </location>
</feature>
<dbReference type="GO" id="GO:0007165">
    <property type="term" value="P:signal transduction"/>
    <property type="evidence" value="ECO:0007669"/>
    <property type="project" value="TreeGrafter"/>
</dbReference>
<reference evidence="7" key="1">
    <citation type="submission" date="2021-04" db="EMBL/GenBank/DDBJ databases">
        <authorList>
            <consortium name="Molecular Ecology Group"/>
        </authorList>
    </citation>
    <scope>NUCLEOTIDE SEQUENCE</scope>
</reference>
<keyword evidence="8" id="KW-1185">Reference proteome</keyword>
<evidence type="ECO:0000256" key="1">
    <source>
        <dbReference type="ARBA" id="ARBA00004370"/>
    </source>
</evidence>
<dbReference type="Proteomes" id="UP000678393">
    <property type="component" value="Unassembled WGS sequence"/>
</dbReference>
<dbReference type="GO" id="GO:0038023">
    <property type="term" value="F:signaling receptor activity"/>
    <property type="evidence" value="ECO:0007669"/>
    <property type="project" value="TreeGrafter"/>
</dbReference>
<organism evidence="7 8">
    <name type="scientific">Candidula unifasciata</name>
    <dbReference type="NCBI Taxonomy" id="100452"/>
    <lineage>
        <taxon>Eukaryota</taxon>
        <taxon>Metazoa</taxon>
        <taxon>Spiralia</taxon>
        <taxon>Lophotrochozoa</taxon>
        <taxon>Mollusca</taxon>
        <taxon>Gastropoda</taxon>
        <taxon>Heterobranchia</taxon>
        <taxon>Euthyneura</taxon>
        <taxon>Panpulmonata</taxon>
        <taxon>Eupulmonata</taxon>
        <taxon>Stylommatophora</taxon>
        <taxon>Helicina</taxon>
        <taxon>Helicoidea</taxon>
        <taxon>Geomitridae</taxon>
        <taxon>Candidula</taxon>
    </lineage>
</organism>
<dbReference type="Gene3D" id="3.40.50.2300">
    <property type="match status" value="1"/>
</dbReference>
<dbReference type="PANTHER" id="PTHR44755:SF11">
    <property type="entry name" value="ATRIAL NATRIURETIC PEPTIDE RECEPTOR 3 ISOFORM X1"/>
    <property type="match status" value="1"/>
</dbReference>
<name>A0A8S3YV43_9EUPU</name>
<evidence type="ECO:0000313" key="8">
    <source>
        <dbReference type="Proteomes" id="UP000678393"/>
    </source>
</evidence>
<dbReference type="InterPro" id="IPR001828">
    <property type="entry name" value="ANF_lig-bd_rcpt"/>
</dbReference>
<evidence type="ECO:0000256" key="2">
    <source>
        <dbReference type="ARBA" id="ARBA00022692"/>
    </source>
</evidence>
<dbReference type="GO" id="GO:0016020">
    <property type="term" value="C:membrane"/>
    <property type="evidence" value="ECO:0007669"/>
    <property type="project" value="UniProtKB-SubCell"/>
</dbReference>
<dbReference type="SUPFAM" id="SSF53822">
    <property type="entry name" value="Periplasmic binding protein-like I"/>
    <property type="match status" value="1"/>
</dbReference>
<dbReference type="AlphaFoldDB" id="A0A8S3YV43"/>
<proteinExistence type="predicted"/>
<evidence type="ECO:0000256" key="3">
    <source>
        <dbReference type="ARBA" id="ARBA00022989"/>
    </source>
</evidence>
<keyword evidence="4" id="KW-0472">Membrane</keyword>
<evidence type="ECO:0000259" key="6">
    <source>
        <dbReference type="Pfam" id="PF01094"/>
    </source>
</evidence>